<dbReference type="PANTHER" id="PTHR33326:SF11">
    <property type="entry name" value="OS10G0373300 PROTEIN"/>
    <property type="match status" value="1"/>
</dbReference>
<dbReference type="Pfam" id="PF12274">
    <property type="entry name" value="DUF3615"/>
    <property type="match status" value="1"/>
</dbReference>
<dbReference type="Proteomes" id="UP001231189">
    <property type="component" value="Unassembled WGS sequence"/>
</dbReference>
<accession>A0AAD8WE41</accession>
<organism evidence="2 3">
    <name type="scientific">Lolium multiflorum</name>
    <name type="common">Italian ryegrass</name>
    <name type="synonym">Lolium perenne subsp. multiflorum</name>
    <dbReference type="NCBI Taxonomy" id="4521"/>
    <lineage>
        <taxon>Eukaryota</taxon>
        <taxon>Viridiplantae</taxon>
        <taxon>Streptophyta</taxon>
        <taxon>Embryophyta</taxon>
        <taxon>Tracheophyta</taxon>
        <taxon>Spermatophyta</taxon>
        <taxon>Magnoliopsida</taxon>
        <taxon>Liliopsida</taxon>
        <taxon>Poales</taxon>
        <taxon>Poaceae</taxon>
        <taxon>BOP clade</taxon>
        <taxon>Pooideae</taxon>
        <taxon>Poodae</taxon>
        <taxon>Poeae</taxon>
        <taxon>Poeae Chloroplast Group 2 (Poeae type)</taxon>
        <taxon>Loliodinae</taxon>
        <taxon>Loliinae</taxon>
        <taxon>Lolium</taxon>
    </lineage>
</organism>
<gene>
    <name evidence="2" type="ORF">QYE76_070936</name>
</gene>
<proteinExistence type="predicted"/>
<evidence type="ECO:0000313" key="3">
    <source>
        <dbReference type="Proteomes" id="UP001231189"/>
    </source>
</evidence>
<dbReference type="EMBL" id="JAUUTY010000004">
    <property type="protein sequence ID" value="KAK1653131.1"/>
    <property type="molecule type" value="Genomic_DNA"/>
</dbReference>
<evidence type="ECO:0000313" key="2">
    <source>
        <dbReference type="EMBL" id="KAK1653131.1"/>
    </source>
</evidence>
<dbReference type="PANTHER" id="PTHR33326">
    <property type="entry name" value="OS05G0543800 PROTEIN"/>
    <property type="match status" value="1"/>
</dbReference>
<reference evidence="2" key="1">
    <citation type="submission" date="2023-07" db="EMBL/GenBank/DDBJ databases">
        <title>A chromosome-level genome assembly of Lolium multiflorum.</title>
        <authorList>
            <person name="Chen Y."/>
            <person name="Copetti D."/>
            <person name="Kolliker R."/>
            <person name="Studer B."/>
        </authorList>
    </citation>
    <scope>NUCLEOTIDE SEQUENCE</scope>
    <source>
        <strain evidence="2">02402/16</strain>
        <tissue evidence="2">Leaf</tissue>
    </source>
</reference>
<protein>
    <recommendedName>
        <fullName evidence="1">DUF3615 domain-containing protein</fullName>
    </recommendedName>
</protein>
<evidence type="ECO:0000259" key="1">
    <source>
        <dbReference type="Pfam" id="PF12274"/>
    </source>
</evidence>
<name>A0AAD8WE41_LOLMU</name>
<dbReference type="AlphaFoldDB" id="A0AAD8WE41"/>
<keyword evidence="3" id="KW-1185">Reference proteome</keyword>
<comment type="caution">
    <text evidence="2">The sequence shown here is derived from an EMBL/GenBank/DDBJ whole genome shotgun (WGS) entry which is preliminary data.</text>
</comment>
<dbReference type="InterPro" id="IPR022059">
    <property type="entry name" value="DUF3615"/>
</dbReference>
<feature type="domain" description="DUF3615" evidence="1">
    <location>
        <begin position="5"/>
        <end position="76"/>
    </location>
</feature>
<sequence>MEVKEMSLVIECPREYVHYNFLVKRGFSDGEPTMFFAEVKPNCKGEGDVYHCTPLEETDSGHCFACNHGAKDLMHPNAGGYLGGHKEKGSFHMELVLDSDDDVCYL</sequence>